<dbReference type="GO" id="GO:0005975">
    <property type="term" value="P:carbohydrate metabolic process"/>
    <property type="evidence" value="ECO:0007669"/>
    <property type="project" value="InterPro"/>
</dbReference>
<accession>A0A1D2MDX5</accession>
<keyword evidence="3" id="KW-1185">Reference proteome</keyword>
<dbReference type="Gene3D" id="3.20.20.370">
    <property type="entry name" value="Glycoside hydrolase/deacetylase"/>
    <property type="match status" value="1"/>
</dbReference>
<dbReference type="InterPro" id="IPR052740">
    <property type="entry name" value="CE4"/>
</dbReference>
<dbReference type="InterPro" id="IPR002350">
    <property type="entry name" value="Kazal_dom"/>
</dbReference>
<dbReference type="PANTHER" id="PTHR45985">
    <property type="match status" value="1"/>
</dbReference>
<reference evidence="2 3" key="1">
    <citation type="journal article" date="2016" name="Genome Biol. Evol.">
        <title>Gene Family Evolution Reflects Adaptation to Soil Environmental Stressors in the Genome of the Collembolan Orchesella cincta.</title>
        <authorList>
            <person name="Faddeeva-Vakhrusheva A."/>
            <person name="Derks M.F."/>
            <person name="Anvar S.Y."/>
            <person name="Agamennone V."/>
            <person name="Suring W."/>
            <person name="Smit S."/>
            <person name="van Straalen N.M."/>
            <person name="Roelofs D."/>
        </authorList>
    </citation>
    <scope>NUCLEOTIDE SEQUENCE [LARGE SCALE GENOMIC DNA]</scope>
    <source>
        <tissue evidence="2">Mixed pool</tissue>
    </source>
</reference>
<dbReference type="OMA" id="NDYTLTN"/>
<evidence type="ECO:0000259" key="1">
    <source>
        <dbReference type="PROSITE" id="PS51465"/>
    </source>
</evidence>
<dbReference type="PROSITE" id="PS51465">
    <property type="entry name" value="KAZAL_2"/>
    <property type="match status" value="1"/>
</dbReference>
<dbReference type="PROSITE" id="PS00282">
    <property type="entry name" value="KAZAL_1"/>
    <property type="match status" value="1"/>
</dbReference>
<dbReference type="SUPFAM" id="SSF100895">
    <property type="entry name" value="Kazal-type serine protease inhibitors"/>
    <property type="match status" value="1"/>
</dbReference>
<evidence type="ECO:0000313" key="2">
    <source>
        <dbReference type="EMBL" id="ODM91190.1"/>
    </source>
</evidence>
<dbReference type="InterPro" id="IPR002509">
    <property type="entry name" value="NODB_dom"/>
</dbReference>
<dbReference type="CDD" id="cd10975">
    <property type="entry name" value="CE4_CDA_like_2"/>
    <property type="match status" value="1"/>
</dbReference>
<dbReference type="SMART" id="SM00280">
    <property type="entry name" value="KAZAL"/>
    <property type="match status" value="1"/>
</dbReference>
<protein>
    <submittedName>
        <fullName evidence="2">Serine protease inhibitor Kazal-type 9</fullName>
    </submittedName>
</protein>
<dbReference type="AlphaFoldDB" id="A0A1D2MDX5"/>
<dbReference type="Proteomes" id="UP000094527">
    <property type="component" value="Unassembled WGS sequence"/>
</dbReference>
<dbReference type="InterPro" id="IPR011330">
    <property type="entry name" value="Glyco_hydro/deAcase_b/a-brl"/>
</dbReference>
<evidence type="ECO:0000313" key="3">
    <source>
        <dbReference type="Proteomes" id="UP000094527"/>
    </source>
</evidence>
<dbReference type="STRING" id="48709.A0A1D2MDX5"/>
<dbReference type="GO" id="GO:0016810">
    <property type="term" value="F:hydrolase activity, acting on carbon-nitrogen (but not peptide) bonds"/>
    <property type="evidence" value="ECO:0007669"/>
    <property type="project" value="InterPro"/>
</dbReference>
<dbReference type="InterPro" id="IPR036058">
    <property type="entry name" value="Kazal_dom_sf"/>
</dbReference>
<dbReference type="CDD" id="cd00104">
    <property type="entry name" value="KAZAL_FS"/>
    <property type="match status" value="1"/>
</dbReference>
<sequence>MDCYCTEQYAPVCGTDGKTYSNDCFRKCADRIRQDECILPTCRCSGTDIPGNLSSDKIPQLVFLTFDDAATTQNTNFYREALYNRTNPNGHPISATFFISHEYTNYALVHELYKFGHEIALHSISHKPFVTYWKSLNQSMWEAEIVDQREQIATFAKVPITGIKGMRAPFLQIGGDEMYSALKQADFLWECSRPTFDFRKPGLWPYTNDYQSIQDCRIPPCPVWEYKGFWTVPMIQMLGANGGGCAMADSCTPLPTTADETYNLLLRNFNDQYTTNKAPFGIFLHSSWLVGNSYQEIIARREGYNKFLDFLGNKADVYIVSISQAIEWIKRPTPLEQLANFTPFQVDRKTGDCSNQYTCRYTLEQTSFPIETERYMTGCTPCPPLYPWVKNPLGKEPVASVKK</sequence>
<dbReference type="Pfam" id="PF00050">
    <property type="entry name" value="Kazal_1"/>
    <property type="match status" value="1"/>
</dbReference>
<dbReference type="Pfam" id="PF01522">
    <property type="entry name" value="Polysacc_deac_1"/>
    <property type="match status" value="1"/>
</dbReference>
<name>A0A1D2MDX5_ORCCI</name>
<comment type="caution">
    <text evidence="2">The sequence shown here is derived from an EMBL/GenBank/DDBJ whole genome shotgun (WGS) entry which is preliminary data.</text>
</comment>
<dbReference type="PANTHER" id="PTHR45985:SF8">
    <property type="entry name" value="CHITIN DEACETYLASE-LIKE 9, ISOFORM A"/>
    <property type="match status" value="1"/>
</dbReference>
<dbReference type="OrthoDB" id="504708at2759"/>
<feature type="domain" description="Kazal-like" evidence="1">
    <location>
        <begin position="1"/>
        <end position="39"/>
    </location>
</feature>
<organism evidence="2 3">
    <name type="scientific">Orchesella cincta</name>
    <name type="common">Springtail</name>
    <name type="synonym">Podura cincta</name>
    <dbReference type="NCBI Taxonomy" id="48709"/>
    <lineage>
        <taxon>Eukaryota</taxon>
        <taxon>Metazoa</taxon>
        <taxon>Ecdysozoa</taxon>
        <taxon>Arthropoda</taxon>
        <taxon>Hexapoda</taxon>
        <taxon>Collembola</taxon>
        <taxon>Entomobryomorpha</taxon>
        <taxon>Entomobryoidea</taxon>
        <taxon>Orchesellidae</taxon>
        <taxon>Orchesellinae</taxon>
        <taxon>Orchesella</taxon>
    </lineage>
</organism>
<dbReference type="Gene3D" id="3.30.60.30">
    <property type="match status" value="1"/>
</dbReference>
<proteinExistence type="predicted"/>
<dbReference type="SUPFAM" id="SSF88713">
    <property type="entry name" value="Glycoside hydrolase/deacetylase"/>
    <property type="match status" value="1"/>
</dbReference>
<gene>
    <name evidence="2" type="ORF">Ocin01_15491</name>
</gene>
<dbReference type="EMBL" id="LJIJ01001635">
    <property type="protein sequence ID" value="ODM91190.1"/>
    <property type="molecule type" value="Genomic_DNA"/>
</dbReference>